<evidence type="ECO:0000313" key="13">
    <source>
        <dbReference type="Proteomes" id="UP000032679"/>
    </source>
</evidence>
<dbReference type="OrthoDB" id="8479094at2"/>
<keyword evidence="4" id="KW-1003">Cell membrane</keyword>
<proteinExistence type="inferred from homology"/>
<evidence type="ECO:0000256" key="7">
    <source>
        <dbReference type="ARBA" id="ARBA00022989"/>
    </source>
</evidence>
<keyword evidence="3" id="KW-0813">Transport</keyword>
<keyword evidence="8" id="KW-0625">Polysaccharide transport</keyword>
<dbReference type="PRINTS" id="PR00164">
    <property type="entry name" value="ABC2TRNSPORT"/>
</dbReference>
<accession>A0A0D6MMA1</accession>
<organism evidence="12 13">
    <name type="scientific">Tanticharoenia sakaeratensis NBRC 103193</name>
    <dbReference type="NCBI Taxonomy" id="1231623"/>
    <lineage>
        <taxon>Bacteria</taxon>
        <taxon>Pseudomonadati</taxon>
        <taxon>Pseudomonadota</taxon>
        <taxon>Alphaproteobacteria</taxon>
        <taxon>Acetobacterales</taxon>
        <taxon>Acetobacteraceae</taxon>
        <taxon>Tanticharoenia</taxon>
    </lineage>
</organism>
<dbReference type="GO" id="GO:0043190">
    <property type="term" value="C:ATP-binding cassette (ABC) transporter complex"/>
    <property type="evidence" value="ECO:0007669"/>
    <property type="project" value="InterPro"/>
</dbReference>
<evidence type="ECO:0000256" key="1">
    <source>
        <dbReference type="ARBA" id="ARBA00004651"/>
    </source>
</evidence>
<dbReference type="RefSeq" id="WP_048849421.1">
    <property type="nucleotide sequence ID" value="NZ_BALE01000031.1"/>
</dbReference>
<dbReference type="Proteomes" id="UP000032679">
    <property type="component" value="Unassembled WGS sequence"/>
</dbReference>
<keyword evidence="5" id="KW-0762">Sugar transport</keyword>
<protein>
    <submittedName>
        <fullName evidence="12">ABC-2 type transporter</fullName>
    </submittedName>
</protein>
<keyword evidence="13" id="KW-1185">Reference proteome</keyword>
<gene>
    <name evidence="12" type="ORF">Tasa_031_017</name>
</gene>
<evidence type="ECO:0000256" key="4">
    <source>
        <dbReference type="ARBA" id="ARBA00022475"/>
    </source>
</evidence>
<feature type="domain" description="ABC-2 type transporter transmembrane" evidence="11">
    <location>
        <begin position="19"/>
        <end position="226"/>
    </location>
</feature>
<feature type="transmembrane region" description="Helical" evidence="10">
    <location>
        <begin position="240"/>
        <end position="257"/>
    </location>
</feature>
<evidence type="ECO:0000256" key="10">
    <source>
        <dbReference type="SAM" id="Phobius"/>
    </source>
</evidence>
<dbReference type="STRING" id="1231623.Tasa_031_017"/>
<dbReference type="EMBL" id="BALE01000031">
    <property type="protein sequence ID" value="GAN54799.1"/>
    <property type="molecule type" value="Genomic_DNA"/>
</dbReference>
<dbReference type="InterPro" id="IPR000412">
    <property type="entry name" value="ABC_2_transport"/>
</dbReference>
<evidence type="ECO:0000256" key="8">
    <source>
        <dbReference type="ARBA" id="ARBA00023047"/>
    </source>
</evidence>
<feature type="transmembrane region" description="Helical" evidence="10">
    <location>
        <begin position="120"/>
        <end position="140"/>
    </location>
</feature>
<comment type="similarity">
    <text evidence="2">Belongs to the ABC-2 integral membrane protein family.</text>
</comment>
<evidence type="ECO:0000256" key="3">
    <source>
        <dbReference type="ARBA" id="ARBA00022448"/>
    </source>
</evidence>
<sequence length="264" mass="29287">MRGIGQRLRASFQIQIRVIGALMMRELHTRFGRENLGYLWIVGEPILFCAGVAIAWTAIRPAHDHGLQTTAVVVTGYVPLTMWRHCLMSSIRAFEANGSLLYHRQVTPLDIIAARSALEIMGTLMAGLIVASGAILIGYMEPPKDIGLLYAGILFQCAFSFATALLVAALSQRSELVEKSVGVFSYLSLPFSGAFSICAWLPERARNLMLWSPSVNNIEMIRGGQFGDTMHPYYSMTYDAYATSIMIMIGLSLTLRVRKFIRVE</sequence>
<dbReference type="GO" id="GO:0015920">
    <property type="term" value="P:lipopolysaccharide transport"/>
    <property type="evidence" value="ECO:0007669"/>
    <property type="project" value="TreeGrafter"/>
</dbReference>
<comment type="caution">
    <text evidence="12">The sequence shown here is derived from an EMBL/GenBank/DDBJ whole genome shotgun (WGS) entry which is preliminary data.</text>
</comment>
<evidence type="ECO:0000256" key="6">
    <source>
        <dbReference type="ARBA" id="ARBA00022692"/>
    </source>
</evidence>
<feature type="transmembrane region" description="Helical" evidence="10">
    <location>
        <begin position="38"/>
        <end position="59"/>
    </location>
</feature>
<dbReference type="GO" id="GO:0015774">
    <property type="term" value="P:polysaccharide transport"/>
    <property type="evidence" value="ECO:0007669"/>
    <property type="project" value="UniProtKB-KW"/>
</dbReference>
<evidence type="ECO:0000313" key="12">
    <source>
        <dbReference type="EMBL" id="GAN54799.1"/>
    </source>
</evidence>
<dbReference type="GO" id="GO:0140359">
    <property type="term" value="F:ABC-type transporter activity"/>
    <property type="evidence" value="ECO:0007669"/>
    <property type="project" value="InterPro"/>
</dbReference>
<dbReference type="PANTHER" id="PTHR30413:SF10">
    <property type="entry name" value="CAPSULE POLYSACCHARIDE EXPORT INNER-MEMBRANE PROTEIN CTRC"/>
    <property type="match status" value="1"/>
</dbReference>
<reference evidence="12 13" key="1">
    <citation type="submission" date="2012-10" db="EMBL/GenBank/DDBJ databases">
        <title>Genome sequencing of Tanticharoenia sakaeratensis NBRC 103193.</title>
        <authorList>
            <person name="Azuma Y."/>
            <person name="Hadano H."/>
            <person name="Hirakawa H."/>
            <person name="Matsushita K."/>
        </authorList>
    </citation>
    <scope>NUCLEOTIDE SEQUENCE [LARGE SCALE GENOMIC DNA]</scope>
    <source>
        <strain evidence="12 13">NBRC 103193</strain>
    </source>
</reference>
<evidence type="ECO:0000256" key="9">
    <source>
        <dbReference type="ARBA" id="ARBA00023136"/>
    </source>
</evidence>
<keyword evidence="7 10" id="KW-1133">Transmembrane helix</keyword>
<evidence type="ECO:0000256" key="2">
    <source>
        <dbReference type="ARBA" id="ARBA00007783"/>
    </source>
</evidence>
<evidence type="ECO:0000256" key="5">
    <source>
        <dbReference type="ARBA" id="ARBA00022597"/>
    </source>
</evidence>
<keyword evidence="9 10" id="KW-0472">Membrane</keyword>
<dbReference type="PANTHER" id="PTHR30413">
    <property type="entry name" value="INNER MEMBRANE TRANSPORT PERMEASE"/>
    <property type="match status" value="1"/>
</dbReference>
<evidence type="ECO:0000259" key="11">
    <source>
        <dbReference type="Pfam" id="PF01061"/>
    </source>
</evidence>
<dbReference type="InterPro" id="IPR013525">
    <property type="entry name" value="ABC2_TM"/>
</dbReference>
<feature type="transmembrane region" description="Helical" evidence="10">
    <location>
        <begin position="146"/>
        <end position="171"/>
    </location>
</feature>
<dbReference type="Pfam" id="PF01061">
    <property type="entry name" value="ABC2_membrane"/>
    <property type="match status" value="1"/>
</dbReference>
<feature type="transmembrane region" description="Helical" evidence="10">
    <location>
        <begin position="65"/>
        <end position="83"/>
    </location>
</feature>
<dbReference type="AlphaFoldDB" id="A0A0D6MMA1"/>
<name>A0A0D6MMA1_9PROT</name>
<feature type="transmembrane region" description="Helical" evidence="10">
    <location>
        <begin position="183"/>
        <end position="202"/>
    </location>
</feature>
<keyword evidence="6 10" id="KW-0812">Transmembrane</keyword>
<comment type="subcellular location">
    <subcellularLocation>
        <location evidence="1">Cell membrane</location>
        <topology evidence="1">Multi-pass membrane protein</topology>
    </subcellularLocation>
</comment>